<organism evidence="4 6">
    <name type="scientific">Enterococcus gilvus ATCC BAA-350</name>
    <dbReference type="NCBI Taxonomy" id="1158614"/>
    <lineage>
        <taxon>Bacteria</taxon>
        <taxon>Bacillati</taxon>
        <taxon>Bacillota</taxon>
        <taxon>Bacilli</taxon>
        <taxon>Lactobacillales</taxon>
        <taxon>Enterococcaceae</taxon>
        <taxon>Enterococcus</taxon>
    </lineage>
</organism>
<reference evidence="5 7" key="2">
    <citation type="submission" date="2013-03" db="EMBL/GenBank/DDBJ databases">
        <title>The Genome Sequence of Enterococcus gilvus ATCC BAA-350 (PacBio/Illumina hybrid assembly).</title>
        <authorList>
            <consortium name="The Broad Institute Genomics Platform"/>
            <consortium name="The Broad Institute Genome Sequencing Center for Infectious Disease"/>
            <person name="Earl A."/>
            <person name="Russ C."/>
            <person name="Gilmore M."/>
            <person name="Surin D."/>
            <person name="Walker B."/>
            <person name="Young S."/>
            <person name="Zeng Q."/>
            <person name="Gargeya S."/>
            <person name="Fitzgerald M."/>
            <person name="Haas B."/>
            <person name="Abouelleil A."/>
            <person name="Allen A.W."/>
            <person name="Alvarado L."/>
            <person name="Arachchi H.M."/>
            <person name="Berlin A.M."/>
            <person name="Chapman S.B."/>
            <person name="Gainer-Dewar J."/>
            <person name="Goldberg J."/>
            <person name="Griggs A."/>
            <person name="Gujja S."/>
            <person name="Hansen M."/>
            <person name="Howarth C."/>
            <person name="Imamovic A."/>
            <person name="Ireland A."/>
            <person name="Larimer J."/>
            <person name="McCowan C."/>
            <person name="Murphy C."/>
            <person name="Pearson M."/>
            <person name="Poon T.W."/>
            <person name="Priest M."/>
            <person name="Roberts A."/>
            <person name="Saif S."/>
            <person name="Shea T."/>
            <person name="Sisk P."/>
            <person name="Sykes S."/>
            <person name="Wortman J."/>
            <person name="Nusbaum C."/>
            <person name="Birren B."/>
        </authorList>
    </citation>
    <scope>NUCLEOTIDE SEQUENCE [LARGE SCALE GENOMIC DNA]</scope>
    <source>
        <strain evidence="5 7">ATCC BAA-350</strain>
    </source>
</reference>
<reference evidence="4 6" key="1">
    <citation type="submission" date="2013-02" db="EMBL/GenBank/DDBJ databases">
        <title>The Genome Sequence of Enterococcus gilvus ATCC BAA-350.</title>
        <authorList>
            <consortium name="The Broad Institute Genome Sequencing Platform"/>
            <consortium name="The Broad Institute Genome Sequencing Center for Infectious Disease"/>
            <person name="Earl A.M."/>
            <person name="Gilmore M.S."/>
            <person name="Lebreton F."/>
            <person name="Walker B."/>
            <person name="Young S.K."/>
            <person name="Zeng Q."/>
            <person name="Gargeya S."/>
            <person name="Fitzgerald M."/>
            <person name="Haas B."/>
            <person name="Abouelleil A."/>
            <person name="Alvarado L."/>
            <person name="Arachchi H.M."/>
            <person name="Berlin A.M."/>
            <person name="Chapman S.B."/>
            <person name="Dewar J."/>
            <person name="Goldberg J."/>
            <person name="Griggs A."/>
            <person name="Gujja S."/>
            <person name="Hansen M."/>
            <person name="Howarth C."/>
            <person name="Imamovic A."/>
            <person name="Larimer J."/>
            <person name="McCowan C."/>
            <person name="Murphy C."/>
            <person name="Neiman D."/>
            <person name="Pearson M."/>
            <person name="Priest M."/>
            <person name="Roberts A."/>
            <person name="Saif S."/>
            <person name="Shea T."/>
            <person name="Sisk P."/>
            <person name="Sykes S."/>
            <person name="Wortman J."/>
            <person name="Nusbaum C."/>
            <person name="Birren B."/>
        </authorList>
    </citation>
    <scope>NUCLEOTIDE SEQUENCE [LARGE SCALE GENOMIC DNA]</scope>
    <source>
        <strain evidence="4 6">ATCC BAA-350</strain>
    </source>
</reference>
<accession>R2V6Z7</accession>
<dbReference type="PANTHER" id="PTHR34580">
    <property type="match status" value="1"/>
</dbReference>
<dbReference type="Gene3D" id="1.10.10.10">
    <property type="entry name" value="Winged helix-like DNA-binding domain superfamily/Winged helix DNA-binding domain"/>
    <property type="match status" value="1"/>
</dbReference>
<evidence type="ECO:0000259" key="3">
    <source>
        <dbReference type="PROSITE" id="PS51000"/>
    </source>
</evidence>
<protein>
    <recommendedName>
        <fullName evidence="3">HTH deoR-type domain-containing protein</fullName>
    </recommendedName>
</protein>
<dbReference type="InterPro" id="IPR051534">
    <property type="entry name" value="CBASS_pafABC_assoc_protein"/>
</dbReference>
<dbReference type="SUPFAM" id="SSF46785">
    <property type="entry name" value="Winged helix' DNA-binding domain"/>
    <property type="match status" value="1"/>
</dbReference>
<dbReference type="PANTHER" id="PTHR34580:SF1">
    <property type="entry name" value="PROTEIN PAFC"/>
    <property type="match status" value="1"/>
</dbReference>
<dbReference type="Pfam" id="PF13280">
    <property type="entry name" value="WYL"/>
    <property type="match status" value="1"/>
</dbReference>
<name>R2V6Z7_9ENTE</name>
<dbReference type="AlphaFoldDB" id="R2V6Z7"/>
<comment type="caution">
    <text evidence="4">The sequence shown here is derived from an EMBL/GenBank/DDBJ whole genome shotgun (WGS) entry which is preliminary data.</text>
</comment>
<dbReference type="InterPro" id="IPR036388">
    <property type="entry name" value="WH-like_DNA-bd_sf"/>
</dbReference>
<keyword evidence="1" id="KW-0805">Transcription regulation</keyword>
<keyword evidence="7" id="KW-1185">Reference proteome</keyword>
<dbReference type="EMBL" id="ASWH01000001">
    <property type="protein sequence ID" value="EOW81240.1"/>
    <property type="molecule type" value="Genomic_DNA"/>
</dbReference>
<keyword evidence="2" id="KW-0804">Transcription</keyword>
<proteinExistence type="predicted"/>
<evidence type="ECO:0000313" key="4">
    <source>
        <dbReference type="EMBL" id="EOI53485.1"/>
    </source>
</evidence>
<evidence type="ECO:0000313" key="7">
    <source>
        <dbReference type="Proteomes" id="UP000014160"/>
    </source>
</evidence>
<dbReference type="InterPro" id="IPR013196">
    <property type="entry name" value="HTH_11"/>
</dbReference>
<dbReference type="Pfam" id="PF08279">
    <property type="entry name" value="HTH_11"/>
    <property type="match status" value="1"/>
</dbReference>
<evidence type="ECO:0000313" key="6">
    <source>
        <dbReference type="Proteomes" id="UP000013750"/>
    </source>
</evidence>
<dbReference type="Proteomes" id="UP000014160">
    <property type="component" value="Unassembled WGS sequence"/>
</dbReference>
<dbReference type="Proteomes" id="UP000013750">
    <property type="component" value="Unassembled WGS sequence"/>
</dbReference>
<gene>
    <name evidence="5" type="ORF">I592_00525</name>
    <name evidence="4" type="ORF">UKC_03437</name>
</gene>
<evidence type="ECO:0000256" key="1">
    <source>
        <dbReference type="ARBA" id="ARBA00023015"/>
    </source>
</evidence>
<dbReference type="GO" id="GO:0003700">
    <property type="term" value="F:DNA-binding transcription factor activity"/>
    <property type="evidence" value="ECO:0007669"/>
    <property type="project" value="InterPro"/>
</dbReference>
<dbReference type="InterPro" id="IPR026881">
    <property type="entry name" value="WYL_dom"/>
</dbReference>
<dbReference type="PROSITE" id="PS51000">
    <property type="entry name" value="HTH_DEOR_2"/>
    <property type="match status" value="1"/>
</dbReference>
<dbReference type="EMBL" id="AJDQ01000012">
    <property type="protein sequence ID" value="EOI53485.1"/>
    <property type="molecule type" value="Genomic_DNA"/>
</dbReference>
<dbReference type="InterPro" id="IPR057727">
    <property type="entry name" value="WCX_dom"/>
</dbReference>
<dbReference type="PROSITE" id="PS52050">
    <property type="entry name" value="WYL"/>
    <property type="match status" value="1"/>
</dbReference>
<sequence>MKISRLVSIIMILLEKERVSAQELASMFEVSKRTIYRDIDVINLAGIPVVSTPGVNGGIEIMKNYKLDKHVFSSNEITTILTGLSSLTTLVENEELVNAVIKMRSLIPNDKVQEIDFKADQIRIDLSQWIGYRNLQPYLESLKLAILERKQLSFDYTNRNGTVTERHVEPYQILLKGTHWYLHGYCCVREDSRLFKLSRMSNLKLKESTFQPREHQPAMLDFSDHLKEIQTTITLRVHQSLMERILDFCEYDDCSSDGEEHFIVQFPFIENDYYYTMLLGFGETCECLDPPHVRQELKQKIARVSKLYEG</sequence>
<dbReference type="HOGENOM" id="CLU_041141_5_1_9"/>
<dbReference type="InterPro" id="IPR036390">
    <property type="entry name" value="WH_DNA-bd_sf"/>
</dbReference>
<dbReference type="RefSeq" id="WP_010781781.1">
    <property type="nucleotide sequence ID" value="NZ_ASWH01000001.1"/>
</dbReference>
<dbReference type="InterPro" id="IPR001034">
    <property type="entry name" value="DeoR_HTH"/>
</dbReference>
<dbReference type="eggNOG" id="COG2378">
    <property type="taxonomic scope" value="Bacteria"/>
</dbReference>
<dbReference type="Pfam" id="PF25583">
    <property type="entry name" value="WCX"/>
    <property type="match status" value="1"/>
</dbReference>
<evidence type="ECO:0000313" key="5">
    <source>
        <dbReference type="EMBL" id="EOW81240.1"/>
    </source>
</evidence>
<evidence type="ECO:0000256" key="2">
    <source>
        <dbReference type="ARBA" id="ARBA00023163"/>
    </source>
</evidence>
<dbReference type="PATRIC" id="fig|1158614.3.peg.3413"/>
<dbReference type="InterPro" id="IPR028349">
    <property type="entry name" value="PafC-like"/>
</dbReference>
<dbReference type="OrthoDB" id="9815009at2"/>
<feature type="domain" description="HTH deoR-type" evidence="3">
    <location>
        <begin position="2"/>
        <end position="57"/>
    </location>
</feature>
<dbReference type="PIRSF" id="PIRSF016838">
    <property type="entry name" value="PafC"/>
    <property type="match status" value="1"/>
</dbReference>